<evidence type="ECO:0000256" key="1">
    <source>
        <dbReference type="SAM" id="Phobius"/>
    </source>
</evidence>
<organism evidence="2 3">
    <name type="scientific">Mucilaginibacter gotjawali</name>
    <dbReference type="NCBI Taxonomy" id="1550579"/>
    <lineage>
        <taxon>Bacteria</taxon>
        <taxon>Pseudomonadati</taxon>
        <taxon>Bacteroidota</taxon>
        <taxon>Sphingobacteriia</taxon>
        <taxon>Sphingobacteriales</taxon>
        <taxon>Sphingobacteriaceae</taxon>
        <taxon>Mucilaginibacter</taxon>
    </lineage>
</organism>
<reference evidence="2" key="1">
    <citation type="submission" date="2020-08" db="EMBL/GenBank/DDBJ databases">
        <title>Genomic Encyclopedia of Type Strains, Phase III (KMG-III): the genomes of soil and plant-associated and newly described type strains.</title>
        <authorList>
            <person name="Whitman W."/>
        </authorList>
    </citation>
    <scope>NUCLEOTIDE SEQUENCE [LARGE SCALE GENOMIC DNA]</scope>
    <source>
        <strain evidence="2">CECT 8628</strain>
    </source>
</reference>
<evidence type="ECO:0000313" key="2">
    <source>
        <dbReference type="EMBL" id="MBB3054865.1"/>
    </source>
</evidence>
<keyword evidence="1" id="KW-0472">Membrane</keyword>
<keyword evidence="1" id="KW-1133">Transmembrane helix</keyword>
<dbReference type="EMBL" id="JACHWX010000003">
    <property type="protein sequence ID" value="MBB3054865.1"/>
    <property type="molecule type" value="Genomic_DNA"/>
</dbReference>
<accession>A0A839SA39</accession>
<name>A0A839SA39_9SPHI</name>
<keyword evidence="1" id="KW-0812">Transmembrane</keyword>
<comment type="caution">
    <text evidence="2">The sequence shown here is derived from an EMBL/GenBank/DDBJ whole genome shotgun (WGS) entry which is preliminary data.</text>
</comment>
<evidence type="ECO:0000313" key="3">
    <source>
        <dbReference type="Proteomes" id="UP000539265"/>
    </source>
</evidence>
<protein>
    <submittedName>
        <fullName evidence="2">Uncharacterized protein</fullName>
    </submittedName>
</protein>
<dbReference type="AlphaFoldDB" id="A0A839SA39"/>
<feature type="transmembrane region" description="Helical" evidence="1">
    <location>
        <begin position="7"/>
        <end position="24"/>
    </location>
</feature>
<dbReference type="Proteomes" id="UP000539265">
    <property type="component" value="Unassembled WGS sequence"/>
</dbReference>
<keyword evidence="3" id="KW-1185">Reference proteome</keyword>
<gene>
    <name evidence="2" type="ORF">FHS11_001282</name>
</gene>
<proteinExistence type="predicted"/>
<sequence length="50" mass="6257">MITFFKRLLLMCPIVFFLHLFIWVKHHRHPAVQFKYLPLFEFCRFARLCT</sequence>